<evidence type="ECO:0000313" key="13">
    <source>
        <dbReference type="EMBL" id="MSC57498.1"/>
    </source>
</evidence>
<dbReference type="GO" id="GO:0005829">
    <property type="term" value="C:cytosol"/>
    <property type="evidence" value="ECO:0007669"/>
    <property type="project" value="TreeGrafter"/>
</dbReference>
<dbReference type="Proteomes" id="UP000284794">
    <property type="component" value="Unassembled WGS sequence"/>
</dbReference>
<evidence type="ECO:0000256" key="3">
    <source>
        <dbReference type="ARBA" id="ARBA00022553"/>
    </source>
</evidence>
<dbReference type="SUPFAM" id="SSF47336">
    <property type="entry name" value="ACP-like"/>
    <property type="match status" value="1"/>
</dbReference>
<dbReference type="Pfam" id="PF00550">
    <property type="entry name" value="PP-binding"/>
    <property type="match status" value="1"/>
</dbReference>
<keyword evidence="3 7" id="KW-0597">Phosphoprotein</keyword>
<evidence type="ECO:0000313" key="16">
    <source>
        <dbReference type="EMBL" id="RHL69146.1"/>
    </source>
</evidence>
<evidence type="ECO:0000313" key="12">
    <source>
        <dbReference type="EMBL" id="CUQ83576.1"/>
    </source>
</evidence>
<evidence type="ECO:0000313" key="15">
    <source>
        <dbReference type="EMBL" id="RHD08916.1"/>
    </source>
</evidence>
<dbReference type="GO" id="GO:0000036">
    <property type="term" value="F:acyl carrier activity"/>
    <property type="evidence" value="ECO:0007669"/>
    <property type="project" value="UniProtKB-UniRule"/>
</dbReference>
<dbReference type="EMBL" id="QROY01000004">
    <property type="protein sequence ID" value="RHL69146.1"/>
    <property type="molecule type" value="Genomic_DNA"/>
</dbReference>
<dbReference type="Proteomes" id="UP000481964">
    <property type="component" value="Unassembled WGS sequence"/>
</dbReference>
<evidence type="ECO:0000313" key="14">
    <source>
        <dbReference type="EMBL" id="RHC13577.1"/>
    </source>
</evidence>
<dbReference type="Gene3D" id="1.10.1200.10">
    <property type="entry name" value="ACP-like"/>
    <property type="match status" value="1"/>
</dbReference>
<organism evidence="11 17">
    <name type="scientific">Lachnospira eligens</name>
    <dbReference type="NCBI Taxonomy" id="39485"/>
    <lineage>
        <taxon>Bacteria</taxon>
        <taxon>Bacillati</taxon>
        <taxon>Bacillota</taxon>
        <taxon>Clostridia</taxon>
        <taxon>Lachnospirales</taxon>
        <taxon>Lachnospiraceae</taxon>
        <taxon>Lachnospira</taxon>
    </lineage>
</organism>
<comment type="similarity">
    <text evidence="7">Belongs to the acyl carrier protein (ACP) family.</text>
</comment>
<dbReference type="HAMAP" id="MF_01217">
    <property type="entry name" value="Acyl_carrier"/>
    <property type="match status" value="1"/>
</dbReference>
<accession>A0A174Z249</accession>
<dbReference type="OrthoDB" id="9804551at2"/>
<evidence type="ECO:0000313" key="20">
    <source>
        <dbReference type="Proteomes" id="UP000285201"/>
    </source>
</evidence>
<evidence type="ECO:0000256" key="2">
    <source>
        <dbReference type="ARBA" id="ARBA00022516"/>
    </source>
</evidence>
<comment type="pathway">
    <text evidence="7 9">Lipid metabolism; fatty acid biosynthesis.</text>
</comment>
<dbReference type="NCBIfam" id="NF002148">
    <property type="entry name" value="PRK00982.1-2"/>
    <property type="match status" value="1"/>
</dbReference>
<evidence type="ECO:0000256" key="4">
    <source>
        <dbReference type="ARBA" id="ARBA00022832"/>
    </source>
</evidence>
<dbReference type="InterPro" id="IPR009081">
    <property type="entry name" value="PP-bd_ACP"/>
</dbReference>
<dbReference type="PROSITE" id="PS50075">
    <property type="entry name" value="CARRIER"/>
    <property type="match status" value="1"/>
</dbReference>
<dbReference type="InterPro" id="IPR036736">
    <property type="entry name" value="ACP-like_sf"/>
</dbReference>
<evidence type="ECO:0000313" key="11">
    <source>
        <dbReference type="EMBL" id="CUQ78061.1"/>
    </source>
</evidence>
<evidence type="ECO:0000313" key="22">
    <source>
        <dbReference type="Proteomes" id="UP000481964"/>
    </source>
</evidence>
<keyword evidence="2 7" id="KW-0444">Lipid biosynthesis</keyword>
<comment type="function">
    <text evidence="7 9">Carrier of the growing fatty acid chain in fatty acid biosynthesis.</text>
</comment>
<reference evidence="19 20" key="2">
    <citation type="submission" date="2018-08" db="EMBL/GenBank/DDBJ databases">
        <title>A genome reference for cultivated species of the human gut microbiota.</title>
        <authorList>
            <person name="Zou Y."/>
            <person name="Xue W."/>
            <person name="Luo G."/>
        </authorList>
    </citation>
    <scope>NUCLEOTIDE SEQUENCE [LARGE SCALE GENOMIC DNA]</scope>
    <source>
        <strain evidence="16 20">AF36-7BH</strain>
        <strain evidence="15 19">AM32-2AC</strain>
        <strain evidence="14 21">AM37-3BH</strain>
    </source>
</reference>
<dbReference type="PANTHER" id="PTHR20863">
    <property type="entry name" value="ACYL CARRIER PROTEIN"/>
    <property type="match status" value="1"/>
</dbReference>
<keyword evidence="5 7" id="KW-0443">Lipid metabolism</keyword>
<comment type="subcellular location">
    <subcellularLocation>
        <location evidence="7">Cytoplasm</location>
    </subcellularLocation>
</comment>
<evidence type="ECO:0000256" key="6">
    <source>
        <dbReference type="ARBA" id="ARBA00023160"/>
    </source>
</evidence>
<evidence type="ECO:0000256" key="5">
    <source>
        <dbReference type="ARBA" id="ARBA00023098"/>
    </source>
</evidence>
<dbReference type="Proteomes" id="UP000285844">
    <property type="component" value="Unassembled WGS sequence"/>
</dbReference>
<name>A0A174Z249_9FIRM</name>
<proteinExistence type="inferred from homology"/>
<evidence type="ECO:0000313" key="17">
    <source>
        <dbReference type="Proteomes" id="UP000095621"/>
    </source>
</evidence>
<dbReference type="EMBL" id="QSIS01000007">
    <property type="protein sequence ID" value="RHD08916.1"/>
    <property type="molecule type" value="Genomic_DNA"/>
</dbReference>
<dbReference type="GeneID" id="41356392"/>
<dbReference type="GO" id="GO:0009245">
    <property type="term" value="P:lipid A biosynthetic process"/>
    <property type="evidence" value="ECO:0007669"/>
    <property type="project" value="TreeGrafter"/>
</dbReference>
<protein>
    <recommendedName>
        <fullName evidence="7 8">Acyl carrier protein</fullName>
        <shortName evidence="7">ACP</shortName>
    </recommendedName>
</protein>
<evidence type="ECO:0000259" key="10">
    <source>
        <dbReference type="PROSITE" id="PS50075"/>
    </source>
</evidence>
<evidence type="ECO:0000256" key="8">
    <source>
        <dbReference type="NCBIfam" id="TIGR00517"/>
    </source>
</evidence>
<dbReference type="NCBIfam" id="TIGR00517">
    <property type="entry name" value="acyl_carrier"/>
    <property type="match status" value="1"/>
</dbReference>
<keyword evidence="4 7" id="KW-0276">Fatty acid metabolism</keyword>
<dbReference type="Proteomes" id="UP000095780">
    <property type="component" value="Unassembled WGS sequence"/>
</dbReference>
<dbReference type="EMBL" id="CZBV01000003">
    <property type="protein sequence ID" value="CUQ83576.1"/>
    <property type="molecule type" value="Genomic_DNA"/>
</dbReference>
<reference evidence="13 22" key="3">
    <citation type="journal article" date="2019" name="Nat. Med.">
        <title>A library of human gut bacterial isolates paired with longitudinal multiomics data enables mechanistic microbiome research.</title>
        <authorList>
            <person name="Poyet M."/>
            <person name="Groussin M."/>
            <person name="Gibbons S.M."/>
            <person name="Avila-Pacheco J."/>
            <person name="Jiang X."/>
            <person name="Kearney S.M."/>
            <person name="Perrotta A.R."/>
            <person name="Berdy B."/>
            <person name="Zhao S."/>
            <person name="Lieberman T.D."/>
            <person name="Swanson P.K."/>
            <person name="Smith M."/>
            <person name="Roesemann S."/>
            <person name="Alexander J.E."/>
            <person name="Rich S.A."/>
            <person name="Livny J."/>
            <person name="Vlamakis H."/>
            <person name="Clish C."/>
            <person name="Bullock K."/>
            <person name="Deik A."/>
            <person name="Scott J."/>
            <person name="Pierce K.A."/>
            <person name="Xavier R.J."/>
            <person name="Alm E.J."/>
        </authorList>
    </citation>
    <scope>NUCLEOTIDE SEQUENCE [LARGE SCALE GENOMIC DNA]</scope>
    <source>
        <strain evidence="13 22">BIOML-A1</strain>
    </source>
</reference>
<evidence type="ECO:0000313" key="18">
    <source>
        <dbReference type="Proteomes" id="UP000095780"/>
    </source>
</evidence>
<keyword evidence="6 7" id="KW-0275">Fatty acid biosynthesis</keyword>
<dbReference type="EMBL" id="QSHM01000005">
    <property type="protein sequence ID" value="RHC13577.1"/>
    <property type="molecule type" value="Genomic_DNA"/>
</dbReference>
<dbReference type="Proteomes" id="UP000095621">
    <property type="component" value="Unassembled WGS sequence"/>
</dbReference>
<evidence type="ECO:0000313" key="19">
    <source>
        <dbReference type="Proteomes" id="UP000284794"/>
    </source>
</evidence>
<comment type="PTM">
    <text evidence="9">4'-phosphopantetheine is transferred from CoA to a specific serine of apo-ACP by acpS.</text>
</comment>
<dbReference type="EMBL" id="CZBU01000004">
    <property type="protein sequence ID" value="CUQ78061.1"/>
    <property type="molecule type" value="Genomic_DNA"/>
</dbReference>
<evidence type="ECO:0000256" key="1">
    <source>
        <dbReference type="ARBA" id="ARBA00022450"/>
    </source>
</evidence>
<keyword evidence="7" id="KW-0963">Cytoplasm</keyword>
<evidence type="ECO:0000256" key="9">
    <source>
        <dbReference type="RuleBase" id="RU003545"/>
    </source>
</evidence>
<comment type="PTM">
    <text evidence="7">4'-phosphopantetheine is transferred from CoA to a specific serine of apo-ACP by AcpS. This modification is essential for activity because fatty acids are bound in thioester linkage to the sulfhydryl of the prosthetic group.</text>
</comment>
<keyword evidence="1 7" id="KW-0596">Phosphopantetheine</keyword>
<dbReference type="NCBIfam" id="NF002150">
    <property type="entry name" value="PRK00982.1-4"/>
    <property type="match status" value="1"/>
</dbReference>
<dbReference type="GO" id="GO:0016020">
    <property type="term" value="C:membrane"/>
    <property type="evidence" value="ECO:0007669"/>
    <property type="project" value="GOC"/>
</dbReference>
<evidence type="ECO:0000256" key="7">
    <source>
        <dbReference type="HAMAP-Rule" id="MF_01217"/>
    </source>
</evidence>
<dbReference type="EMBL" id="WKRD01000006">
    <property type="protein sequence ID" value="MSC57498.1"/>
    <property type="molecule type" value="Genomic_DNA"/>
</dbReference>
<dbReference type="PANTHER" id="PTHR20863:SF76">
    <property type="entry name" value="CARRIER DOMAIN-CONTAINING PROTEIN"/>
    <property type="match status" value="1"/>
</dbReference>
<dbReference type="InterPro" id="IPR003231">
    <property type="entry name" value="ACP"/>
</dbReference>
<dbReference type="Proteomes" id="UP000285201">
    <property type="component" value="Unassembled WGS sequence"/>
</dbReference>
<feature type="domain" description="Carrier" evidence="10">
    <location>
        <begin position="1"/>
        <end position="75"/>
    </location>
</feature>
<dbReference type="RefSeq" id="WP_012739952.1">
    <property type="nucleotide sequence ID" value="NZ_CABIXW010000003.1"/>
</dbReference>
<dbReference type="AlphaFoldDB" id="A0A174Z249"/>
<reference evidence="17 18" key="1">
    <citation type="submission" date="2015-09" db="EMBL/GenBank/DDBJ databases">
        <authorList>
            <consortium name="Pathogen Informatics"/>
        </authorList>
    </citation>
    <scope>NUCLEOTIDE SEQUENCE [LARGE SCALE GENOMIC DNA]</scope>
    <source>
        <strain evidence="11 17">2789STDY5834875</strain>
        <strain evidence="12 18">2789STDY5834878</strain>
    </source>
</reference>
<sequence>MTFEKVKEIIMDTINCSEDKITLEANLKDDLGIDSLDSMELMMAVEDAYGITVPEEELPNLTSVKAIVEYVDKNAA</sequence>
<evidence type="ECO:0000313" key="21">
    <source>
        <dbReference type="Proteomes" id="UP000285844"/>
    </source>
</evidence>
<dbReference type="UniPathway" id="UPA00094"/>
<gene>
    <name evidence="11" type="primary">acpP_3</name>
    <name evidence="7 13" type="synonym">acpP</name>
    <name evidence="12" type="synonym">acpP_2</name>
    <name evidence="16" type="ORF">DW007_06255</name>
    <name evidence="15" type="ORF">DW811_06800</name>
    <name evidence="14" type="ORF">DW858_05855</name>
    <name evidence="11" type="ORF">ERS852490_01880</name>
    <name evidence="12" type="ORF">ERS852492_01224</name>
    <name evidence="13" type="ORF">GKE48_08590</name>
</gene>
<dbReference type="OMA" id="NENANIM"/>
<dbReference type="GO" id="GO:0000035">
    <property type="term" value="F:acyl binding"/>
    <property type="evidence" value="ECO:0007669"/>
    <property type="project" value="TreeGrafter"/>
</dbReference>
<feature type="modified residue" description="O-(pantetheine 4'-phosphoryl)serine" evidence="7">
    <location>
        <position position="35"/>
    </location>
</feature>